<dbReference type="GO" id="GO:0034038">
    <property type="term" value="F:deoxyhypusine synthase activity"/>
    <property type="evidence" value="ECO:0007669"/>
    <property type="project" value="TreeGrafter"/>
</dbReference>
<dbReference type="GeneID" id="16069748"/>
<keyword evidence="4" id="KW-1185">Reference proteome</keyword>
<dbReference type="InParanoid" id="F2UNB4"/>
<dbReference type="FunFam" id="3.40.910.10:FF:000010">
    <property type="entry name" value="Deoxyhypusine synthase"/>
    <property type="match status" value="1"/>
</dbReference>
<evidence type="ECO:0000313" key="3">
    <source>
        <dbReference type="EMBL" id="EGD79119.1"/>
    </source>
</evidence>
<proteinExistence type="inferred from homology"/>
<gene>
    <name evidence="3" type="ORF">PTSG_09846</name>
</gene>
<accession>F2UNB4</accession>
<dbReference type="GO" id="GO:0005737">
    <property type="term" value="C:cytoplasm"/>
    <property type="evidence" value="ECO:0007669"/>
    <property type="project" value="TreeGrafter"/>
</dbReference>
<dbReference type="RefSeq" id="XP_004989204.1">
    <property type="nucleotide sequence ID" value="XM_004989147.1"/>
</dbReference>
<dbReference type="eggNOG" id="KOG2924">
    <property type="taxonomic scope" value="Eukaryota"/>
</dbReference>
<dbReference type="OMA" id="RNSVECK"/>
<dbReference type="PANTHER" id="PTHR11703">
    <property type="entry name" value="DEOXYHYPUSINE SYNTHASE"/>
    <property type="match status" value="1"/>
</dbReference>
<organism evidence="4">
    <name type="scientific">Salpingoeca rosetta (strain ATCC 50818 / BSB-021)</name>
    <dbReference type="NCBI Taxonomy" id="946362"/>
    <lineage>
        <taxon>Eukaryota</taxon>
        <taxon>Choanoflagellata</taxon>
        <taxon>Craspedida</taxon>
        <taxon>Salpingoecidae</taxon>
        <taxon>Salpingoeca</taxon>
    </lineage>
</organism>
<dbReference type="PANTHER" id="PTHR11703:SF0">
    <property type="entry name" value="DEOXYHYPUSINE SYNTHASE"/>
    <property type="match status" value="1"/>
</dbReference>
<evidence type="ECO:0000313" key="4">
    <source>
        <dbReference type="Proteomes" id="UP000007799"/>
    </source>
</evidence>
<evidence type="ECO:0000256" key="1">
    <source>
        <dbReference type="ARBA" id="ARBA00009892"/>
    </source>
</evidence>
<dbReference type="InterPro" id="IPR029035">
    <property type="entry name" value="DHS-like_NAD/FAD-binding_dom"/>
</dbReference>
<dbReference type="InterPro" id="IPR002773">
    <property type="entry name" value="Deoxyhypusine_synthase"/>
</dbReference>
<reference evidence="3" key="1">
    <citation type="submission" date="2009-08" db="EMBL/GenBank/DDBJ databases">
        <title>Annotation of Salpingoeca rosetta.</title>
        <authorList>
            <consortium name="The Broad Institute Genome Sequencing Platform"/>
            <person name="Russ C."/>
            <person name="Cuomo C."/>
            <person name="Burger G."/>
            <person name="Gray M.W."/>
            <person name="Holland P.W.H."/>
            <person name="King N."/>
            <person name="Lang F.B.F."/>
            <person name="Roger A.J."/>
            <person name="Ruiz-Trillo I."/>
            <person name="Young S.K."/>
            <person name="Zeng Q."/>
            <person name="Gargeya S."/>
            <person name="Alvarado L."/>
            <person name="Berlin A."/>
            <person name="Chapman S.B."/>
            <person name="Chen Z."/>
            <person name="Freedman E."/>
            <person name="Gellesch M."/>
            <person name="Goldberg J."/>
            <person name="Griggs A."/>
            <person name="Gujja S."/>
            <person name="Heilman E."/>
            <person name="Heiman D."/>
            <person name="Howarth C."/>
            <person name="Mehta T."/>
            <person name="Neiman D."/>
            <person name="Pearson M."/>
            <person name="Roberts A."/>
            <person name="Saif S."/>
            <person name="Shea T."/>
            <person name="Shenoy N."/>
            <person name="Sisk P."/>
            <person name="Stolte C."/>
            <person name="Sykes S."/>
            <person name="White J."/>
            <person name="Yandava C."/>
            <person name="Haas B."/>
            <person name="Nusbaum C."/>
            <person name="Birren B."/>
        </authorList>
    </citation>
    <scope>NUCLEOTIDE SEQUENCE [LARGE SCALE GENOMIC DNA]</scope>
    <source>
        <strain evidence="3">ATCC 50818</strain>
    </source>
</reference>
<dbReference type="KEGG" id="sre:PTSG_09846"/>
<sequence length="242" mass="27275">MEQATDAQQAVLLRSEPMPEDAVKVKGYDFNQGVDHDKLLQSFLTTGFQATNLGLAIEEVQRMLDWSLADEPVKEGEDEELRDPEARKKVKTKIFLGYTSNMISAGVRDTIRFLVQHKMVDVIVTTAGGIEEDFIKCMADTYLGDFSLKGRDLRLKGINRIGNLLVPNDNYVKFEEWMMPILDQMLHEQKTEGAHWTPSRMIHRLGKEIDNPDSNDIPVYCHDEAVSAACAIAGDVMLRCGQ</sequence>
<dbReference type="Pfam" id="PF01916">
    <property type="entry name" value="DS"/>
    <property type="match status" value="1"/>
</dbReference>
<dbReference type="STRING" id="946362.F2UNB4"/>
<dbReference type="EMBL" id="GL832984">
    <property type="protein sequence ID" value="EGD79119.1"/>
    <property type="molecule type" value="Genomic_DNA"/>
</dbReference>
<dbReference type="Proteomes" id="UP000007799">
    <property type="component" value="Unassembled WGS sequence"/>
</dbReference>
<dbReference type="Gene3D" id="3.40.910.10">
    <property type="entry name" value="Deoxyhypusine synthase"/>
    <property type="match status" value="1"/>
</dbReference>
<dbReference type="OrthoDB" id="294378at2759"/>
<dbReference type="FunCoup" id="F2UNB4">
    <property type="interactions" value="1220"/>
</dbReference>
<dbReference type="AlphaFoldDB" id="F2UNB4"/>
<protein>
    <submittedName>
        <fullName evidence="3">Deoxyhypusine synthase</fullName>
    </submittedName>
</protein>
<dbReference type="InterPro" id="IPR036982">
    <property type="entry name" value="Deoxyhypusine_synthase_sf"/>
</dbReference>
<name>F2UNB4_SALR5</name>
<evidence type="ECO:0000256" key="2">
    <source>
        <dbReference type="ARBA" id="ARBA00023027"/>
    </source>
</evidence>
<dbReference type="SUPFAM" id="SSF52467">
    <property type="entry name" value="DHS-like NAD/FAD-binding domain"/>
    <property type="match status" value="1"/>
</dbReference>
<comment type="similarity">
    <text evidence="1">Belongs to the deoxyhypusine synthase family.</text>
</comment>
<keyword evidence="2" id="KW-0520">NAD</keyword>